<dbReference type="InterPro" id="IPR015168">
    <property type="entry name" value="SsuA/THI5"/>
</dbReference>
<evidence type="ECO:0000259" key="2">
    <source>
        <dbReference type="Pfam" id="PF09084"/>
    </source>
</evidence>
<evidence type="ECO:0000313" key="3">
    <source>
        <dbReference type="EMBL" id="ACB94731.1"/>
    </source>
</evidence>
<dbReference type="Pfam" id="PF09084">
    <property type="entry name" value="NMT1"/>
    <property type="match status" value="1"/>
</dbReference>
<evidence type="ECO:0000256" key="1">
    <source>
        <dbReference type="SAM" id="SignalP"/>
    </source>
</evidence>
<dbReference type="Gene3D" id="3.40.190.10">
    <property type="entry name" value="Periplasmic binding protein-like II"/>
    <property type="match status" value="2"/>
</dbReference>
<dbReference type="SUPFAM" id="SSF53850">
    <property type="entry name" value="Periplasmic binding protein-like II"/>
    <property type="match status" value="1"/>
</dbReference>
<dbReference type="KEGG" id="bid:Bind_1089"/>
<proteinExistence type="predicted"/>
<accession>B2IIN8</accession>
<dbReference type="EMBL" id="CP001016">
    <property type="protein sequence ID" value="ACB94731.1"/>
    <property type="molecule type" value="Genomic_DNA"/>
</dbReference>
<dbReference type="RefSeq" id="WP_012384088.1">
    <property type="nucleotide sequence ID" value="NC_010581.1"/>
</dbReference>
<keyword evidence="4" id="KW-1185">Reference proteome</keyword>
<dbReference type="AlphaFoldDB" id="B2IIN8"/>
<protein>
    <submittedName>
        <fullName evidence="3">NMT1/THI5 like domain protein</fullName>
    </submittedName>
</protein>
<sequence>MKGLIVFAATMILALGGISRAEDKTPSPAPAASVPWTGDHRDKVTFATNWLAEAEHGGFYEALADGTYALYGLDVTILQGGPQANNRLLLAAGKAEFNLGANLIEAFDAVEGQVPIVAVAALFQKDPVILMSHPGQGRDRFEDLPQAKAFIGREALASLYQWLRTAHGFREENVRPYLFNSGPFLADKSSIQQGYVTSEPFEIERQGHFKPNVFLLADYGYDSYSTTIEVRRDLIDKKPDLVRRFVEASIIGWYHYIYGDNKAANALIKQDNPEISDEQLAYSLAQLKERGIVDSGDALHLGIGTMSDARVKSFFDKMVQAGLYKPTLDYKQAYTLQFVNHGVGLGLRPKSP</sequence>
<reference evidence="4" key="1">
    <citation type="submission" date="2008-03" db="EMBL/GenBank/DDBJ databases">
        <title>Complete sequence of chromosome of Beijerinckia indica subsp. indica ATCC 9039.</title>
        <authorList>
            <consortium name="US DOE Joint Genome Institute"/>
            <person name="Copeland A."/>
            <person name="Lucas S."/>
            <person name="Lapidus A."/>
            <person name="Glavina del Rio T."/>
            <person name="Dalin E."/>
            <person name="Tice H."/>
            <person name="Bruce D."/>
            <person name="Goodwin L."/>
            <person name="Pitluck S."/>
            <person name="LaButti K."/>
            <person name="Schmutz J."/>
            <person name="Larimer F."/>
            <person name="Land M."/>
            <person name="Hauser L."/>
            <person name="Kyrpides N."/>
            <person name="Mikhailova N."/>
            <person name="Dunfield P.F."/>
            <person name="Dedysh S.N."/>
            <person name="Liesack W."/>
            <person name="Saw J.H."/>
            <person name="Alam M."/>
            <person name="Chen Y."/>
            <person name="Murrell J.C."/>
            <person name="Richardson P."/>
        </authorList>
    </citation>
    <scope>NUCLEOTIDE SEQUENCE [LARGE SCALE GENOMIC DNA]</scope>
    <source>
        <strain evidence="4">ATCC 9039 / DSM 1715 / NCIMB 8712</strain>
    </source>
</reference>
<reference evidence="3 4" key="2">
    <citation type="journal article" date="2010" name="J. Bacteriol.">
        <title>Complete genome sequence of Beijerinckia indica subsp. indica.</title>
        <authorList>
            <person name="Tamas I."/>
            <person name="Dedysh S.N."/>
            <person name="Liesack W."/>
            <person name="Stott M.B."/>
            <person name="Alam M."/>
            <person name="Murrell J.C."/>
            <person name="Dunfield P.F."/>
        </authorList>
    </citation>
    <scope>NUCLEOTIDE SEQUENCE [LARGE SCALE GENOMIC DNA]</scope>
    <source>
        <strain evidence="4">ATCC 9039 / DSM 1715 / NCIMB 8712</strain>
    </source>
</reference>
<dbReference type="eggNOG" id="COG0715">
    <property type="taxonomic scope" value="Bacteria"/>
</dbReference>
<organism evidence="3 4">
    <name type="scientific">Beijerinckia indica subsp. indica (strain ATCC 9039 / DSM 1715 / NCIMB 8712)</name>
    <dbReference type="NCBI Taxonomy" id="395963"/>
    <lineage>
        <taxon>Bacteria</taxon>
        <taxon>Pseudomonadati</taxon>
        <taxon>Pseudomonadota</taxon>
        <taxon>Alphaproteobacteria</taxon>
        <taxon>Hyphomicrobiales</taxon>
        <taxon>Beijerinckiaceae</taxon>
        <taxon>Beijerinckia</taxon>
    </lineage>
</organism>
<dbReference type="HOGENOM" id="CLU_028871_1_4_5"/>
<dbReference type="PANTHER" id="PTHR31528:SF3">
    <property type="entry name" value="THIAMINE BIOSYNTHESIS PROTEIN HI_0357-RELATED"/>
    <property type="match status" value="1"/>
</dbReference>
<dbReference type="Proteomes" id="UP000001695">
    <property type="component" value="Chromosome"/>
</dbReference>
<evidence type="ECO:0000313" key="4">
    <source>
        <dbReference type="Proteomes" id="UP000001695"/>
    </source>
</evidence>
<feature type="chain" id="PRO_5002778793" evidence="1">
    <location>
        <begin position="22"/>
        <end position="352"/>
    </location>
</feature>
<keyword evidence="1" id="KW-0732">Signal</keyword>
<name>B2IIN8_BEII9</name>
<dbReference type="STRING" id="395963.Bind_1089"/>
<gene>
    <name evidence="3" type="ordered locus">Bind_1089</name>
</gene>
<feature type="domain" description="SsuA/THI5-like" evidence="2">
    <location>
        <begin position="54"/>
        <end position="254"/>
    </location>
</feature>
<dbReference type="PANTHER" id="PTHR31528">
    <property type="entry name" value="4-AMINO-5-HYDROXYMETHYL-2-METHYLPYRIMIDINE PHOSPHATE SYNTHASE THI11-RELATED"/>
    <property type="match status" value="1"/>
</dbReference>
<dbReference type="GO" id="GO:0009228">
    <property type="term" value="P:thiamine biosynthetic process"/>
    <property type="evidence" value="ECO:0007669"/>
    <property type="project" value="InterPro"/>
</dbReference>
<feature type="signal peptide" evidence="1">
    <location>
        <begin position="1"/>
        <end position="21"/>
    </location>
</feature>
<dbReference type="InterPro" id="IPR027939">
    <property type="entry name" value="NMT1/THI5"/>
</dbReference>